<keyword evidence="2" id="KW-1185">Reference proteome</keyword>
<dbReference type="Proteomes" id="UP001642484">
    <property type="component" value="Unassembled WGS sequence"/>
</dbReference>
<organism evidence="1 2">
    <name type="scientific">Durusdinium trenchii</name>
    <dbReference type="NCBI Taxonomy" id="1381693"/>
    <lineage>
        <taxon>Eukaryota</taxon>
        <taxon>Sar</taxon>
        <taxon>Alveolata</taxon>
        <taxon>Dinophyceae</taxon>
        <taxon>Suessiales</taxon>
        <taxon>Symbiodiniaceae</taxon>
        <taxon>Durusdinium</taxon>
    </lineage>
</organism>
<accession>A0ABP0HXC3</accession>
<evidence type="ECO:0000313" key="2">
    <source>
        <dbReference type="Proteomes" id="UP001642484"/>
    </source>
</evidence>
<sequence>MPRHDGEVELPKKHHRHQAKHIGNNHVKKLKKHHTVSQLKVNEIKEIPNCRVEYTCDAHRTRSFGDYARKHIAVYTYNIGSYEGGMRNEDVPCVPSNVDAFLFLDDDTKQRSDSNALNLWKKQGWQVKSISLQAGSEFVTGARLTSKLLKFTPPTWLVHPV</sequence>
<gene>
    <name evidence="1" type="ORF">CCMP2556_LOCUS3596</name>
</gene>
<dbReference type="EMBL" id="CAXAMN010001436">
    <property type="protein sequence ID" value="CAK8994338.1"/>
    <property type="molecule type" value="Genomic_DNA"/>
</dbReference>
<name>A0ABP0HXC3_9DINO</name>
<comment type="caution">
    <text evidence="1">The sequence shown here is derived from an EMBL/GenBank/DDBJ whole genome shotgun (WGS) entry which is preliminary data.</text>
</comment>
<protein>
    <recommendedName>
        <fullName evidence="3">Glycosyltransferase 2-like domain-containing protein</fullName>
    </recommendedName>
</protein>
<reference evidence="1 2" key="1">
    <citation type="submission" date="2024-02" db="EMBL/GenBank/DDBJ databases">
        <authorList>
            <person name="Chen Y."/>
            <person name="Shah S."/>
            <person name="Dougan E. K."/>
            <person name="Thang M."/>
            <person name="Chan C."/>
        </authorList>
    </citation>
    <scope>NUCLEOTIDE SEQUENCE [LARGE SCALE GENOMIC DNA]</scope>
</reference>
<proteinExistence type="predicted"/>
<evidence type="ECO:0000313" key="1">
    <source>
        <dbReference type="EMBL" id="CAK8994338.1"/>
    </source>
</evidence>
<evidence type="ECO:0008006" key="3">
    <source>
        <dbReference type="Google" id="ProtNLM"/>
    </source>
</evidence>